<dbReference type="Gene3D" id="1.20.1440.30">
    <property type="entry name" value="Biosynthetic Protein domain"/>
    <property type="match status" value="1"/>
</dbReference>
<dbReference type="GO" id="GO:0046677">
    <property type="term" value="P:response to antibiotic"/>
    <property type="evidence" value="ECO:0007669"/>
    <property type="project" value="InterPro"/>
</dbReference>
<name>A0A6C0JBP7_9ZZZZ</name>
<evidence type="ECO:0008006" key="2">
    <source>
        <dbReference type="Google" id="ProtNLM"/>
    </source>
</evidence>
<dbReference type="Gene3D" id="3.30.1870.10">
    <property type="entry name" value="EreA-like, domain 2"/>
    <property type="match status" value="1"/>
</dbReference>
<dbReference type="Gene3D" id="3.40.1660.10">
    <property type="entry name" value="EreA-like (biosynthetic domain)"/>
    <property type="match status" value="2"/>
</dbReference>
<dbReference type="InterPro" id="IPR014622">
    <property type="entry name" value="UCP036794_erythomycin"/>
</dbReference>
<proteinExistence type="predicted"/>
<dbReference type="SUPFAM" id="SSF159501">
    <property type="entry name" value="EreA/ChaN-like"/>
    <property type="match status" value="2"/>
</dbReference>
<dbReference type="PANTHER" id="PTHR31299">
    <property type="entry name" value="ESTERASE, PUTATIVE (AFU_ORTHOLOGUE AFUA_1G05850)-RELATED"/>
    <property type="match status" value="1"/>
</dbReference>
<protein>
    <recommendedName>
        <fullName evidence="2">Erythromycin esterase</fullName>
    </recommendedName>
</protein>
<dbReference type="PANTHER" id="PTHR31299:SF0">
    <property type="entry name" value="ESTERASE, PUTATIVE (AFU_ORTHOLOGUE AFUA_1G05850)-RELATED"/>
    <property type="match status" value="1"/>
</dbReference>
<reference evidence="1" key="1">
    <citation type="journal article" date="2020" name="Nature">
        <title>Giant virus diversity and host interactions through global metagenomics.</title>
        <authorList>
            <person name="Schulz F."/>
            <person name="Roux S."/>
            <person name="Paez-Espino D."/>
            <person name="Jungbluth S."/>
            <person name="Walsh D.A."/>
            <person name="Denef V.J."/>
            <person name="McMahon K.D."/>
            <person name="Konstantinidis K.T."/>
            <person name="Eloe-Fadrosh E.A."/>
            <person name="Kyrpides N.C."/>
            <person name="Woyke T."/>
        </authorList>
    </citation>
    <scope>NUCLEOTIDE SEQUENCE</scope>
    <source>
        <strain evidence="1">GVMAG-M-3300026093-6</strain>
    </source>
</reference>
<dbReference type="AlphaFoldDB" id="A0A6C0JBP7"/>
<dbReference type="Pfam" id="PF05139">
    <property type="entry name" value="Erythro_esteras"/>
    <property type="match status" value="1"/>
</dbReference>
<dbReference type="InterPro" id="IPR007815">
    <property type="entry name" value="Emycin_Estase"/>
</dbReference>
<dbReference type="CDD" id="cd14728">
    <property type="entry name" value="Ere-like"/>
    <property type="match status" value="1"/>
</dbReference>
<accession>A0A6C0JBP7</accession>
<dbReference type="InterPro" id="IPR052036">
    <property type="entry name" value="Hydrolase/PRTase-associated"/>
</dbReference>
<dbReference type="PIRSF" id="PIRSF036794">
    <property type="entry name" value="UCP_erythr_ester"/>
    <property type="match status" value="1"/>
</dbReference>
<evidence type="ECO:0000313" key="1">
    <source>
        <dbReference type="EMBL" id="QHU03235.1"/>
    </source>
</evidence>
<sequence length="548" mass="64603">MNLTDNEINNIDNIVYNISENIDFLSDPKQLLDIIPDDNQIVLLGECTHGTHEFYDIRNRLTQSLIQEKGYDIVLLEAEWPDIYRVNKYINKQNNDQTAKESLSNINKFPLWMWKNNIIEDLIEWLRKYNIIMKERQNKPAYIFGMDCQQFLKSYNDLKKYLDEIDPQFSLYLKRLFIFLKNINSEHEYGNSIVNGDLKKYIDTIPEILQDFLTNFQWDKIEQYLDNMEELSLDPIDIISAEQNAEIIVNAEEYFRKMVSEPPGSQVSWNTRDQHMLMTIMKLRNRFEKIDKKGNIPKIIVWAHNSHIGNANATNRGGKEFLNNNTWNLGQMVKENFPKSTVIGFYTNSGTVTAASNGNKSHETYTLNPASYYSYEYFFHKVSQKKQFSKYFINLKSYSNEEFYGLSTKDINNLPLNVQYRTLHNNCKITEEFDLDSKIVNEKLEEGYRFIPIERKVDKYGITRLLINNIGWITEHIPYSPITINCLPVNTLFYQELPKFFNSNLLQRWIGVQYCKNTEIQSHYGNSCLAKQYDYVVYLDKTNAINPI</sequence>
<dbReference type="EMBL" id="MN740373">
    <property type="protein sequence ID" value="QHU03235.1"/>
    <property type="molecule type" value="Genomic_DNA"/>
</dbReference>
<organism evidence="1">
    <name type="scientific">viral metagenome</name>
    <dbReference type="NCBI Taxonomy" id="1070528"/>
    <lineage>
        <taxon>unclassified sequences</taxon>
        <taxon>metagenomes</taxon>
        <taxon>organismal metagenomes</taxon>
    </lineage>
</organism>